<evidence type="ECO:0000256" key="2">
    <source>
        <dbReference type="ARBA" id="ARBA00022777"/>
    </source>
</evidence>
<dbReference type="InterPro" id="IPR002504">
    <property type="entry name" value="NADK"/>
</dbReference>
<dbReference type="Pfam" id="PF01513">
    <property type="entry name" value="NAD_kinase"/>
    <property type="match status" value="1"/>
</dbReference>
<protein>
    <recommendedName>
        <fullName evidence="6">NAD kinase</fullName>
        <ecNumber evidence="6">2.7.1.23</ecNumber>
    </recommendedName>
    <alternativeName>
        <fullName evidence="6">ATP-dependent NAD kinase</fullName>
    </alternativeName>
</protein>
<proteinExistence type="inferred from homology"/>
<dbReference type="PANTHER" id="PTHR20275">
    <property type="entry name" value="NAD KINASE"/>
    <property type="match status" value="1"/>
</dbReference>
<comment type="catalytic activity">
    <reaction evidence="5 6">
        <text>NAD(+) + ATP = ADP + NADP(+) + H(+)</text>
        <dbReference type="Rhea" id="RHEA:18629"/>
        <dbReference type="ChEBI" id="CHEBI:15378"/>
        <dbReference type="ChEBI" id="CHEBI:30616"/>
        <dbReference type="ChEBI" id="CHEBI:57540"/>
        <dbReference type="ChEBI" id="CHEBI:58349"/>
        <dbReference type="ChEBI" id="CHEBI:456216"/>
        <dbReference type="EC" id="2.7.1.23"/>
    </reaction>
</comment>
<keyword evidence="6" id="KW-0963">Cytoplasm</keyword>
<dbReference type="Pfam" id="PF20143">
    <property type="entry name" value="NAD_kinase_C"/>
    <property type="match status" value="1"/>
</dbReference>
<sequence>MIKRVSIYYRGENKEAVLWSGKIEAWIRKRYPKTDFNSKRPQLLIVLGGDGTILAAAQKYQKKNSIIFGLNLGHVGFLASAREPKKFLAALNKLFSGEYRVVKRMMVKAEVWRKGRLVFSANSLNEISVQSLLGIVDIEASIDKHPVQYIKGSGMLVATATGSTAYNLSAHGPIVMPDIKCMILTEIMDHNIPTPSIVIKRDREVELKIIDFRKRGVLKIAKSGEDADVIITADGENIFPLEIGDVIKIKRSPGLIKFAELDRAYFFKSLQEKFAFR</sequence>
<comment type="caution">
    <text evidence="7">The sequence shown here is derived from an EMBL/GenBank/DDBJ whole genome shotgun (WGS) entry which is preliminary data.</text>
</comment>
<feature type="binding site" evidence="6">
    <location>
        <begin position="50"/>
        <end position="51"/>
    </location>
    <ligand>
        <name>NAD(+)</name>
        <dbReference type="ChEBI" id="CHEBI:57540"/>
    </ligand>
</feature>
<dbReference type="Proteomes" id="UP000179251">
    <property type="component" value="Unassembled WGS sequence"/>
</dbReference>
<comment type="similarity">
    <text evidence="6">Belongs to the NAD kinase family.</text>
</comment>
<dbReference type="InterPro" id="IPR017438">
    <property type="entry name" value="ATP-NAD_kinase_N"/>
</dbReference>
<dbReference type="GO" id="GO:0046872">
    <property type="term" value="F:metal ion binding"/>
    <property type="evidence" value="ECO:0007669"/>
    <property type="project" value="UniProtKB-UniRule"/>
</dbReference>
<dbReference type="GO" id="GO:0005737">
    <property type="term" value="C:cytoplasm"/>
    <property type="evidence" value="ECO:0007669"/>
    <property type="project" value="UniProtKB-SubCell"/>
</dbReference>
<dbReference type="GO" id="GO:0019674">
    <property type="term" value="P:NAD+ metabolic process"/>
    <property type="evidence" value="ECO:0007669"/>
    <property type="project" value="InterPro"/>
</dbReference>
<feature type="binding site" evidence="6">
    <location>
        <begin position="125"/>
        <end position="126"/>
    </location>
    <ligand>
        <name>NAD(+)</name>
        <dbReference type="ChEBI" id="CHEBI:57540"/>
    </ligand>
</feature>
<dbReference type="GO" id="GO:0003951">
    <property type="term" value="F:NAD+ kinase activity"/>
    <property type="evidence" value="ECO:0007669"/>
    <property type="project" value="UniProtKB-UniRule"/>
</dbReference>
<keyword evidence="6" id="KW-0067">ATP-binding</keyword>
<dbReference type="InterPro" id="IPR017437">
    <property type="entry name" value="ATP-NAD_kinase_PpnK-typ_C"/>
</dbReference>
<comment type="subcellular location">
    <subcellularLocation>
        <location evidence="6">Cytoplasm</location>
    </subcellularLocation>
</comment>
<comment type="function">
    <text evidence="6">Involved in the regulation of the intracellular balance of NAD and NADP, and is a key enzyme in the biosynthesis of NADP. Catalyzes specifically the phosphorylation on 2'-hydroxyl of the adenosine moiety of NAD to yield NADP.</text>
</comment>
<comment type="caution">
    <text evidence="6">Lacks conserved residue(s) required for the propagation of feature annotation.</text>
</comment>
<name>A0A1F5VE41_9BACT</name>
<reference evidence="7 8" key="1">
    <citation type="journal article" date="2016" name="Nat. Commun.">
        <title>Thousands of microbial genomes shed light on interconnected biogeochemical processes in an aquifer system.</title>
        <authorList>
            <person name="Anantharaman K."/>
            <person name="Brown C.T."/>
            <person name="Hug L.A."/>
            <person name="Sharon I."/>
            <person name="Castelle C.J."/>
            <person name="Probst A.J."/>
            <person name="Thomas B.C."/>
            <person name="Singh A."/>
            <person name="Wilkins M.J."/>
            <person name="Karaoz U."/>
            <person name="Brodie E.L."/>
            <person name="Williams K.H."/>
            <person name="Hubbard S.S."/>
            <person name="Banfield J.F."/>
        </authorList>
    </citation>
    <scope>NUCLEOTIDE SEQUENCE [LARGE SCALE GENOMIC DNA]</scope>
</reference>
<dbReference type="Gene3D" id="2.60.200.30">
    <property type="entry name" value="Probable inorganic polyphosphate/atp-NAD kinase, domain 2"/>
    <property type="match status" value="1"/>
</dbReference>
<keyword evidence="1 6" id="KW-0808">Transferase</keyword>
<keyword evidence="6" id="KW-0547">Nucleotide-binding</keyword>
<keyword evidence="2 6" id="KW-0418">Kinase</keyword>
<dbReference type="GO" id="GO:0006741">
    <property type="term" value="P:NADP+ biosynthetic process"/>
    <property type="evidence" value="ECO:0007669"/>
    <property type="project" value="UniProtKB-UniRule"/>
</dbReference>
<dbReference type="EC" id="2.7.1.23" evidence="6"/>
<dbReference type="AlphaFoldDB" id="A0A1F5VE41"/>
<evidence type="ECO:0000313" key="8">
    <source>
        <dbReference type="Proteomes" id="UP000179251"/>
    </source>
</evidence>
<comment type="cofactor">
    <cofactor evidence="6">
        <name>a divalent metal cation</name>
        <dbReference type="ChEBI" id="CHEBI:60240"/>
    </cofactor>
</comment>
<evidence type="ECO:0000256" key="6">
    <source>
        <dbReference type="HAMAP-Rule" id="MF_00361"/>
    </source>
</evidence>
<gene>
    <name evidence="6" type="primary">nadK</name>
    <name evidence="7" type="ORF">A2834_00760</name>
</gene>
<dbReference type="PANTHER" id="PTHR20275:SF0">
    <property type="entry name" value="NAD KINASE"/>
    <property type="match status" value="1"/>
</dbReference>
<evidence type="ECO:0000256" key="1">
    <source>
        <dbReference type="ARBA" id="ARBA00022679"/>
    </source>
</evidence>
<dbReference type="EMBL" id="MFHD01000026">
    <property type="protein sequence ID" value="OGF61719.1"/>
    <property type="molecule type" value="Genomic_DNA"/>
</dbReference>
<keyword evidence="3 6" id="KW-0521">NADP</keyword>
<dbReference type="SUPFAM" id="SSF111331">
    <property type="entry name" value="NAD kinase/diacylglycerol kinase-like"/>
    <property type="match status" value="1"/>
</dbReference>
<feature type="binding site" evidence="6">
    <location>
        <position position="151"/>
    </location>
    <ligand>
        <name>NAD(+)</name>
        <dbReference type="ChEBI" id="CHEBI:57540"/>
    </ligand>
</feature>
<dbReference type="HAMAP" id="MF_00361">
    <property type="entry name" value="NAD_kinase"/>
    <property type="match status" value="1"/>
</dbReference>
<dbReference type="Gene3D" id="3.40.50.10330">
    <property type="entry name" value="Probable inorganic polyphosphate/atp-NAD kinase, domain 1"/>
    <property type="match status" value="1"/>
</dbReference>
<feature type="active site" description="Proton acceptor" evidence="6">
    <location>
        <position position="50"/>
    </location>
</feature>
<dbReference type="InterPro" id="IPR016064">
    <property type="entry name" value="NAD/diacylglycerol_kinase_sf"/>
</dbReference>
<evidence type="ECO:0000256" key="3">
    <source>
        <dbReference type="ARBA" id="ARBA00022857"/>
    </source>
</evidence>
<keyword evidence="4 6" id="KW-0520">NAD</keyword>
<accession>A0A1F5VE41</accession>
<dbReference type="GO" id="GO:0005524">
    <property type="term" value="F:ATP binding"/>
    <property type="evidence" value="ECO:0007669"/>
    <property type="project" value="UniProtKB-KW"/>
</dbReference>
<dbReference type="STRING" id="1798325.A2834_00760"/>
<evidence type="ECO:0000313" key="7">
    <source>
        <dbReference type="EMBL" id="OGF61719.1"/>
    </source>
</evidence>
<dbReference type="GO" id="GO:0051287">
    <property type="term" value="F:NAD binding"/>
    <property type="evidence" value="ECO:0007669"/>
    <property type="project" value="UniProtKB-ARBA"/>
</dbReference>
<organism evidence="7 8">
    <name type="scientific">Candidatus Giovannonibacteria bacterium RIFCSPHIGHO2_01_FULL_45_23</name>
    <dbReference type="NCBI Taxonomy" id="1798325"/>
    <lineage>
        <taxon>Bacteria</taxon>
        <taxon>Candidatus Giovannoniibacteriota</taxon>
    </lineage>
</organism>
<feature type="binding site" evidence="6">
    <location>
        <begin position="164"/>
        <end position="169"/>
    </location>
    <ligand>
        <name>NAD(+)</name>
        <dbReference type="ChEBI" id="CHEBI:57540"/>
    </ligand>
</feature>
<evidence type="ECO:0000256" key="4">
    <source>
        <dbReference type="ARBA" id="ARBA00023027"/>
    </source>
</evidence>
<evidence type="ECO:0000256" key="5">
    <source>
        <dbReference type="ARBA" id="ARBA00047925"/>
    </source>
</evidence>